<dbReference type="AlphaFoldDB" id="A0A956SBJ8"/>
<gene>
    <name evidence="2" type="ORF">KDA27_01260</name>
</gene>
<reference evidence="2" key="2">
    <citation type="journal article" date="2021" name="Microbiome">
        <title>Successional dynamics and alternative stable states in a saline activated sludge microbial community over 9 years.</title>
        <authorList>
            <person name="Wang Y."/>
            <person name="Ye J."/>
            <person name="Ju F."/>
            <person name="Liu L."/>
            <person name="Boyd J.A."/>
            <person name="Deng Y."/>
            <person name="Parks D.H."/>
            <person name="Jiang X."/>
            <person name="Yin X."/>
            <person name="Woodcroft B.J."/>
            <person name="Tyson G.W."/>
            <person name="Hugenholtz P."/>
            <person name="Polz M.F."/>
            <person name="Zhang T."/>
        </authorList>
    </citation>
    <scope>NUCLEOTIDE SEQUENCE</scope>
    <source>
        <strain evidence="2">HKST-UBA02</strain>
    </source>
</reference>
<feature type="region of interest" description="Disordered" evidence="1">
    <location>
        <begin position="1"/>
        <end position="32"/>
    </location>
</feature>
<evidence type="ECO:0000313" key="3">
    <source>
        <dbReference type="Proteomes" id="UP000739538"/>
    </source>
</evidence>
<evidence type="ECO:0000256" key="1">
    <source>
        <dbReference type="SAM" id="MobiDB-lite"/>
    </source>
</evidence>
<protein>
    <submittedName>
        <fullName evidence="2">Uncharacterized protein</fullName>
    </submittedName>
</protein>
<comment type="caution">
    <text evidence="2">The sequence shown here is derived from an EMBL/GenBank/DDBJ whole genome shotgun (WGS) entry which is preliminary data.</text>
</comment>
<accession>A0A956SBJ8</accession>
<reference evidence="2" key="1">
    <citation type="submission" date="2020-04" db="EMBL/GenBank/DDBJ databases">
        <authorList>
            <person name="Zhang T."/>
        </authorList>
    </citation>
    <scope>NUCLEOTIDE SEQUENCE</scope>
    <source>
        <strain evidence="2">HKST-UBA02</strain>
    </source>
</reference>
<sequence length="237" mass="25619">MSLALSLSVGCGSDSTKPSSDGPALRLSLTTAQRDDPRTYSVGRVQLRVLDQDDLLLNSEIFEVSRETGLFSLDFTVPAGPNRTLLVEPLGSAVLPDGGKTNSGVALQAIVRELDVDPDETIEVTAALEPFIPDSVFVGSRGEELELFWSPMEIAESHRVRVIEEDLAGDSLVARLVDVPRDDHWGSVLIDRLRSSEAPGPFFGFQVQSINEFAESAFSDTAMYPGVVAGRLRMEGP</sequence>
<dbReference type="EMBL" id="JAGQHS010000003">
    <property type="protein sequence ID" value="MCA9754401.1"/>
    <property type="molecule type" value="Genomic_DNA"/>
</dbReference>
<evidence type="ECO:0000313" key="2">
    <source>
        <dbReference type="EMBL" id="MCA9754401.1"/>
    </source>
</evidence>
<dbReference type="Proteomes" id="UP000739538">
    <property type="component" value="Unassembled WGS sequence"/>
</dbReference>
<proteinExistence type="predicted"/>
<name>A0A956SBJ8_UNCEI</name>
<organism evidence="2 3">
    <name type="scientific">Eiseniibacteriota bacterium</name>
    <dbReference type="NCBI Taxonomy" id="2212470"/>
    <lineage>
        <taxon>Bacteria</taxon>
        <taxon>Candidatus Eiseniibacteriota</taxon>
    </lineage>
</organism>